<feature type="region of interest" description="Disordered" evidence="1">
    <location>
        <begin position="18"/>
        <end position="41"/>
    </location>
</feature>
<evidence type="ECO:0000313" key="2">
    <source>
        <dbReference type="EMBL" id="BBP93022.1"/>
    </source>
</evidence>
<dbReference type="Proteomes" id="UP000464658">
    <property type="component" value="Chromosome"/>
</dbReference>
<proteinExistence type="predicted"/>
<dbReference type="SUPFAM" id="SSF51735">
    <property type="entry name" value="NAD(P)-binding Rossmann-fold domains"/>
    <property type="match status" value="1"/>
</dbReference>
<evidence type="ECO:0000313" key="3">
    <source>
        <dbReference type="Proteomes" id="UP000464658"/>
    </source>
</evidence>
<protein>
    <submittedName>
        <fullName evidence="2">Uncharacterized protein</fullName>
    </submittedName>
</protein>
<dbReference type="InterPro" id="IPR036291">
    <property type="entry name" value="NAD(P)-bd_dom_sf"/>
</dbReference>
<sequence>MERRKKLIHISTDEVYGDLEPDDPAFTEQTPLSPNEQSLFSKQGEFRPACKILYPHLPITRDDYTMQQQLRTVSA</sequence>
<gene>
    <name evidence="2" type="ORF">BsIDN1_66400</name>
</gene>
<feature type="compositionally biased region" description="Polar residues" evidence="1">
    <location>
        <begin position="27"/>
        <end position="41"/>
    </location>
</feature>
<dbReference type="Gene3D" id="3.40.50.720">
    <property type="entry name" value="NAD(P)-binding Rossmann-like Domain"/>
    <property type="match status" value="1"/>
</dbReference>
<reference evidence="2 3" key="1">
    <citation type="submission" date="2019-12" db="EMBL/GenBank/DDBJ databases">
        <title>Full genome sequence of a Bacillus safensis strain isolated from commercially available natto in Indonesia.</title>
        <authorList>
            <person name="Yoshida M."/>
            <person name="Uomi M."/>
            <person name="Waturangi D."/>
            <person name="Ekaputri J.J."/>
            <person name="Setiamarga D.H.E."/>
        </authorList>
    </citation>
    <scope>NUCLEOTIDE SEQUENCE [LARGE SCALE GENOMIC DNA]</scope>
    <source>
        <strain evidence="2 3">IDN1</strain>
    </source>
</reference>
<evidence type="ECO:0000256" key="1">
    <source>
        <dbReference type="SAM" id="MobiDB-lite"/>
    </source>
</evidence>
<name>A0A5S9MK22_BACIA</name>
<dbReference type="EMBL" id="AP021906">
    <property type="protein sequence ID" value="BBP93022.1"/>
    <property type="molecule type" value="Genomic_DNA"/>
</dbReference>
<organism evidence="2 3">
    <name type="scientific">Bacillus safensis</name>
    <dbReference type="NCBI Taxonomy" id="561879"/>
    <lineage>
        <taxon>Bacteria</taxon>
        <taxon>Bacillati</taxon>
        <taxon>Bacillota</taxon>
        <taxon>Bacilli</taxon>
        <taxon>Bacillales</taxon>
        <taxon>Bacillaceae</taxon>
        <taxon>Bacillus</taxon>
    </lineage>
</organism>
<dbReference type="AlphaFoldDB" id="A0A5S9MK22"/>
<accession>A0A5S9MK22</accession>